<protein>
    <submittedName>
        <fullName evidence="2">Uncharacterized protein</fullName>
    </submittedName>
</protein>
<dbReference type="EMBL" id="BJNV01000021">
    <property type="protein sequence ID" value="GEC95478.1"/>
    <property type="molecule type" value="Genomic_DNA"/>
</dbReference>
<dbReference type="RefSeq" id="WP_141351004.1">
    <property type="nucleotide sequence ID" value="NZ_BJNV01000021.1"/>
</dbReference>
<organism evidence="2 3">
    <name type="scientific">Zoogloea ramigera</name>
    <dbReference type="NCBI Taxonomy" id="350"/>
    <lineage>
        <taxon>Bacteria</taxon>
        <taxon>Pseudomonadati</taxon>
        <taxon>Pseudomonadota</taxon>
        <taxon>Betaproteobacteria</taxon>
        <taxon>Rhodocyclales</taxon>
        <taxon>Zoogloeaceae</taxon>
        <taxon>Zoogloea</taxon>
    </lineage>
</organism>
<evidence type="ECO:0000256" key="1">
    <source>
        <dbReference type="SAM" id="Phobius"/>
    </source>
</evidence>
<keyword evidence="3" id="KW-1185">Reference proteome</keyword>
<reference evidence="2 3" key="1">
    <citation type="submission" date="2019-06" db="EMBL/GenBank/DDBJ databases">
        <title>Whole genome shotgun sequence of Zoogloea ramigera NBRC 15342.</title>
        <authorList>
            <person name="Hosoyama A."/>
            <person name="Uohara A."/>
            <person name="Ohji S."/>
            <person name="Ichikawa N."/>
        </authorList>
    </citation>
    <scope>NUCLEOTIDE SEQUENCE [LARGE SCALE GENOMIC DNA]</scope>
    <source>
        <strain evidence="2 3">NBRC 15342</strain>
    </source>
</reference>
<dbReference type="OrthoDB" id="9181476at2"/>
<gene>
    <name evidence="2" type="ORF">ZRA01_15510</name>
</gene>
<evidence type="ECO:0000313" key="2">
    <source>
        <dbReference type="EMBL" id="GEC95478.1"/>
    </source>
</evidence>
<accession>A0A4Y4CRC8</accession>
<keyword evidence="1" id="KW-0472">Membrane</keyword>
<dbReference type="Proteomes" id="UP000318422">
    <property type="component" value="Unassembled WGS sequence"/>
</dbReference>
<evidence type="ECO:0000313" key="3">
    <source>
        <dbReference type="Proteomes" id="UP000318422"/>
    </source>
</evidence>
<name>A0A4Y4CRC8_ZOORA</name>
<dbReference type="AlphaFoldDB" id="A0A4Y4CRC8"/>
<comment type="caution">
    <text evidence="2">The sequence shown here is derived from an EMBL/GenBank/DDBJ whole genome shotgun (WGS) entry which is preliminary data.</text>
</comment>
<keyword evidence="1" id="KW-0812">Transmembrane</keyword>
<proteinExistence type="predicted"/>
<feature type="transmembrane region" description="Helical" evidence="1">
    <location>
        <begin position="52"/>
        <end position="74"/>
    </location>
</feature>
<sequence length="93" mass="9911">MQNRQSPLPRLTPAFWGWALLDIIGVLVLAVGAAYLMEDRASILPGFPANTLQAWICIGGGIVTVFIAAVKMLVEVMHAASRGKSAANDGRFS</sequence>
<feature type="transmembrane region" description="Helical" evidence="1">
    <location>
        <begin position="12"/>
        <end position="37"/>
    </location>
</feature>
<keyword evidence="1" id="KW-1133">Transmembrane helix</keyword>